<proteinExistence type="predicted"/>
<sequence>MTITDIVAADGPHPDHAAELMLFGQFVGAWDLTVTDHFEDGTTRTMRGEWHFGWALQGRAVQDVWIVPGREYGMTVRFYDPRITAWRSTWIGPTSGYVQQFVARQQGDEIVLAGQQPDGRSLQWIFSSITPQSFHWRNVISTNGATWRLQQEMEVVRRDPGHVEQLNGGSDVSSNDGNRVT</sequence>
<feature type="compositionally biased region" description="Polar residues" evidence="1">
    <location>
        <begin position="167"/>
        <end position="181"/>
    </location>
</feature>
<evidence type="ECO:0000313" key="3">
    <source>
        <dbReference type="Proteomes" id="UP000192674"/>
    </source>
</evidence>
<dbReference type="EMBL" id="FWXV01000003">
    <property type="protein sequence ID" value="SMD06615.1"/>
    <property type="molecule type" value="Genomic_DNA"/>
</dbReference>
<dbReference type="OrthoDB" id="9814791at2"/>
<dbReference type="RefSeq" id="WP_084428489.1">
    <property type="nucleotide sequence ID" value="NZ_FWXV01000003.1"/>
</dbReference>
<evidence type="ECO:0000256" key="1">
    <source>
        <dbReference type="SAM" id="MobiDB-lite"/>
    </source>
</evidence>
<feature type="region of interest" description="Disordered" evidence="1">
    <location>
        <begin position="158"/>
        <end position="181"/>
    </location>
</feature>
<dbReference type="Proteomes" id="UP000192674">
    <property type="component" value="Unassembled WGS sequence"/>
</dbReference>
<accession>A0A1Y5XQY9</accession>
<gene>
    <name evidence="2" type="ORF">SAMN05661093_04117</name>
</gene>
<organism evidence="2 3">
    <name type="scientific">Kibdelosporangium aridum</name>
    <dbReference type="NCBI Taxonomy" id="2030"/>
    <lineage>
        <taxon>Bacteria</taxon>
        <taxon>Bacillati</taxon>
        <taxon>Actinomycetota</taxon>
        <taxon>Actinomycetes</taxon>
        <taxon>Pseudonocardiales</taxon>
        <taxon>Pseudonocardiaceae</taxon>
        <taxon>Kibdelosporangium</taxon>
    </lineage>
</organism>
<reference evidence="2 3" key="1">
    <citation type="submission" date="2017-04" db="EMBL/GenBank/DDBJ databases">
        <authorList>
            <person name="Afonso C.L."/>
            <person name="Miller P.J."/>
            <person name="Scott M.A."/>
            <person name="Spackman E."/>
            <person name="Goraichik I."/>
            <person name="Dimitrov K.M."/>
            <person name="Suarez D.L."/>
            <person name="Swayne D.E."/>
        </authorList>
    </citation>
    <scope>NUCLEOTIDE SEQUENCE [LARGE SCALE GENOMIC DNA]</scope>
    <source>
        <strain evidence="2 3">DSM 43828</strain>
    </source>
</reference>
<name>A0A1Y5XQY9_KIBAR</name>
<dbReference type="AlphaFoldDB" id="A0A1Y5XQY9"/>
<keyword evidence="3" id="KW-1185">Reference proteome</keyword>
<evidence type="ECO:0000313" key="2">
    <source>
        <dbReference type="EMBL" id="SMD06615.1"/>
    </source>
</evidence>
<protein>
    <recommendedName>
        <fullName evidence="4">DUF1579 domain-containing protein</fullName>
    </recommendedName>
</protein>
<evidence type="ECO:0008006" key="4">
    <source>
        <dbReference type="Google" id="ProtNLM"/>
    </source>
</evidence>